<accession>A0ABT5DUF1</accession>
<sequence length="227" mass="23632">MLSPISLSLTALAIMSCSADPGDGSDTQPTEDAGTTSSSDTSPPVGDTTEASTGASDAEVEPSASCRCVLPDHAELDSYDHQACGWGPCGSIEVACQGGSEHAPHPLCDAGYGELVMDITALDCALDMLVQGASGLVHFTFSADRGVSRSGGFLRIGAGRLGLSRTWQSADLGGFESALELIPLKSAAYFETCRAMQDPAERYLCLKKWSDGSATEVCDESMQYSDL</sequence>
<keyword evidence="2" id="KW-0732">Signal</keyword>
<proteinExistence type="predicted"/>
<keyword evidence="4" id="KW-1185">Reference proteome</keyword>
<reference evidence="3 4" key="1">
    <citation type="submission" date="2022-11" db="EMBL/GenBank/DDBJ databases">
        <title>Minimal conservation of predation-associated metabolite biosynthetic gene clusters underscores biosynthetic potential of Myxococcota including descriptions for ten novel species: Archangium lansinium sp. nov., Myxococcus landrumus sp. nov., Nannocystis bai.</title>
        <authorList>
            <person name="Ahearne A."/>
            <person name="Stevens C."/>
            <person name="Dowd S."/>
        </authorList>
    </citation>
    <scope>NUCLEOTIDE SEQUENCE [LARGE SCALE GENOMIC DNA]</scope>
    <source>
        <strain evidence="3 4">BB15-2</strain>
    </source>
</reference>
<name>A0ABT5DUF1_9BACT</name>
<organism evidence="3 4">
    <name type="scientific">Nannocystis bainbridge</name>
    <dbReference type="NCBI Taxonomy" id="2995303"/>
    <lineage>
        <taxon>Bacteria</taxon>
        <taxon>Pseudomonadati</taxon>
        <taxon>Myxococcota</taxon>
        <taxon>Polyangia</taxon>
        <taxon>Nannocystales</taxon>
        <taxon>Nannocystaceae</taxon>
        <taxon>Nannocystis</taxon>
    </lineage>
</organism>
<evidence type="ECO:0000313" key="3">
    <source>
        <dbReference type="EMBL" id="MDC0717186.1"/>
    </source>
</evidence>
<comment type="caution">
    <text evidence="3">The sequence shown here is derived from an EMBL/GenBank/DDBJ whole genome shotgun (WGS) entry which is preliminary data.</text>
</comment>
<dbReference type="Proteomes" id="UP001221686">
    <property type="component" value="Unassembled WGS sequence"/>
</dbReference>
<evidence type="ECO:0000313" key="4">
    <source>
        <dbReference type="Proteomes" id="UP001221686"/>
    </source>
</evidence>
<feature type="signal peptide" evidence="2">
    <location>
        <begin position="1"/>
        <end position="19"/>
    </location>
</feature>
<protein>
    <recommendedName>
        <fullName evidence="5">Lipoprotein</fullName>
    </recommendedName>
</protein>
<gene>
    <name evidence="3" type="ORF">POL25_09810</name>
</gene>
<evidence type="ECO:0000256" key="1">
    <source>
        <dbReference type="SAM" id="MobiDB-lite"/>
    </source>
</evidence>
<evidence type="ECO:0008006" key="5">
    <source>
        <dbReference type="Google" id="ProtNLM"/>
    </source>
</evidence>
<dbReference type="EMBL" id="JAQNDL010000001">
    <property type="protein sequence ID" value="MDC0717186.1"/>
    <property type="molecule type" value="Genomic_DNA"/>
</dbReference>
<feature type="compositionally biased region" description="Polar residues" evidence="1">
    <location>
        <begin position="25"/>
        <end position="42"/>
    </location>
</feature>
<evidence type="ECO:0000256" key="2">
    <source>
        <dbReference type="SAM" id="SignalP"/>
    </source>
</evidence>
<feature type="region of interest" description="Disordered" evidence="1">
    <location>
        <begin position="18"/>
        <end position="58"/>
    </location>
</feature>
<feature type="chain" id="PRO_5046980379" description="Lipoprotein" evidence="2">
    <location>
        <begin position="20"/>
        <end position="227"/>
    </location>
</feature>
<dbReference type="RefSeq" id="WP_272085671.1">
    <property type="nucleotide sequence ID" value="NZ_JAQNDL010000001.1"/>
</dbReference>